<accession>B6Z277</accession>
<feature type="compositionally biased region" description="Polar residues" evidence="1">
    <location>
        <begin position="40"/>
        <end position="50"/>
    </location>
</feature>
<evidence type="ECO:0000256" key="1">
    <source>
        <dbReference type="SAM" id="MobiDB-lite"/>
    </source>
</evidence>
<dbReference type="AlphaFoldDB" id="B6Z277"/>
<protein>
    <submittedName>
        <fullName evidence="2">Uncharacterized protein</fullName>
    </submittedName>
</protein>
<sequence>MSSCASPLPLQLRYPPPHQSCSCYAVLRRFGSASPPPTYSHGNTINNLAMGSSKPAPSRTSVSPVKTRRSARHVEVTTPATEEADSQLTEAFPGVAGASTTIMPGKQRLGVYLRGVCNLELLAPDLDVGRN</sequence>
<organism evidence="2">
    <name type="scientific">Triticum aestivum</name>
    <name type="common">Wheat</name>
    <dbReference type="NCBI Taxonomy" id="4565"/>
    <lineage>
        <taxon>Eukaryota</taxon>
        <taxon>Viridiplantae</taxon>
        <taxon>Streptophyta</taxon>
        <taxon>Embryophyta</taxon>
        <taxon>Tracheophyta</taxon>
        <taxon>Spermatophyta</taxon>
        <taxon>Magnoliopsida</taxon>
        <taxon>Liliopsida</taxon>
        <taxon>Poales</taxon>
        <taxon>Poaceae</taxon>
        <taxon>BOP clade</taxon>
        <taxon>Pooideae</taxon>
        <taxon>Triticodae</taxon>
        <taxon>Triticeae</taxon>
        <taxon>Triticinae</taxon>
        <taxon>Triticum</taxon>
    </lineage>
</organism>
<evidence type="ECO:0000313" key="2">
    <source>
        <dbReference type="EMBL" id="ACJ22507.1"/>
    </source>
</evidence>
<dbReference type="EMBL" id="EU835981">
    <property type="protein sequence ID" value="ACJ22507.1"/>
    <property type="molecule type" value="Genomic_DNA"/>
</dbReference>
<reference evidence="2" key="1">
    <citation type="journal article" date="2008" name="Mol. Genet. Genomics">
        <title>Genome organisation and retrotransposon driven molecular evolution of the endosperm Hardness (Ha) locus in Triticum aestivum cv Glenlea.</title>
        <authorList>
            <person name="Ragupathy R."/>
            <person name="Cloutier S."/>
        </authorList>
    </citation>
    <scope>NUCLEOTIDE SEQUENCE</scope>
</reference>
<feature type="region of interest" description="Disordered" evidence="1">
    <location>
        <begin position="37"/>
        <end position="85"/>
    </location>
</feature>
<proteinExistence type="predicted"/>
<name>B6Z277_WHEAT</name>